<name>A0ABW5U782_9RHOB</name>
<dbReference type="EMBL" id="JBHUMP010000041">
    <property type="protein sequence ID" value="MFD2741677.1"/>
    <property type="molecule type" value="Genomic_DNA"/>
</dbReference>
<evidence type="ECO:0000313" key="2">
    <source>
        <dbReference type="EMBL" id="MFD2741677.1"/>
    </source>
</evidence>
<reference evidence="3" key="1">
    <citation type="journal article" date="2019" name="Int. J. Syst. Evol. Microbiol.">
        <title>The Global Catalogue of Microorganisms (GCM) 10K type strain sequencing project: providing services to taxonomists for standard genome sequencing and annotation.</title>
        <authorList>
            <consortium name="The Broad Institute Genomics Platform"/>
            <consortium name="The Broad Institute Genome Sequencing Center for Infectious Disease"/>
            <person name="Wu L."/>
            <person name="Ma J."/>
        </authorList>
    </citation>
    <scope>NUCLEOTIDE SEQUENCE [LARGE SCALE GENOMIC DNA]</scope>
    <source>
        <strain evidence="3">TISTR 2562</strain>
    </source>
</reference>
<feature type="region of interest" description="Disordered" evidence="1">
    <location>
        <begin position="76"/>
        <end position="107"/>
    </location>
</feature>
<organism evidence="2 3">
    <name type="scientific">Sulfitobacter aestuarii</name>
    <dbReference type="NCBI Taxonomy" id="2161676"/>
    <lineage>
        <taxon>Bacteria</taxon>
        <taxon>Pseudomonadati</taxon>
        <taxon>Pseudomonadota</taxon>
        <taxon>Alphaproteobacteria</taxon>
        <taxon>Rhodobacterales</taxon>
        <taxon>Roseobacteraceae</taxon>
        <taxon>Sulfitobacter</taxon>
    </lineage>
</organism>
<comment type="caution">
    <text evidence="2">The sequence shown here is derived from an EMBL/GenBank/DDBJ whole genome shotgun (WGS) entry which is preliminary data.</text>
</comment>
<gene>
    <name evidence="2" type="ORF">ACFSUD_19150</name>
</gene>
<sequence>MMDGNDRSALQLHFDAATSKKTLSIDVERYQHMLDELGLSEEQKDQFLEALWSIIIAYVDLGFEVHPAQEVCGKDEKALEEQDKNARGALNSEASSQIIDDHDAPRS</sequence>
<evidence type="ECO:0000313" key="3">
    <source>
        <dbReference type="Proteomes" id="UP001597474"/>
    </source>
</evidence>
<feature type="compositionally biased region" description="Basic and acidic residues" evidence="1">
    <location>
        <begin position="76"/>
        <end position="86"/>
    </location>
</feature>
<protein>
    <submittedName>
        <fullName evidence="2">Uncharacterized protein</fullName>
    </submittedName>
</protein>
<keyword evidence="3" id="KW-1185">Reference proteome</keyword>
<evidence type="ECO:0000256" key="1">
    <source>
        <dbReference type="SAM" id="MobiDB-lite"/>
    </source>
</evidence>
<proteinExistence type="predicted"/>
<accession>A0ABW5U782</accession>
<dbReference type="Proteomes" id="UP001597474">
    <property type="component" value="Unassembled WGS sequence"/>
</dbReference>
<dbReference type="RefSeq" id="WP_386376104.1">
    <property type="nucleotide sequence ID" value="NZ_JBHUMP010000041.1"/>
</dbReference>